<comment type="caution">
    <text evidence="1">The sequence shown here is derived from an EMBL/GenBank/DDBJ whole genome shotgun (WGS) entry which is preliminary data.</text>
</comment>
<reference evidence="1 2" key="1">
    <citation type="journal article" date="2020" name="Front. Microbiol.">
        <title>Phenotypic and Genetic Characterization of the Cheese Ripening Yeast Geotrichum candidum.</title>
        <authorList>
            <person name="Perkins V."/>
            <person name="Vignola S."/>
            <person name="Lessard M.H."/>
            <person name="Plante P.L."/>
            <person name="Corbeil J."/>
            <person name="Dugat-Bony E."/>
            <person name="Frenette M."/>
            <person name="Labrie S."/>
        </authorList>
    </citation>
    <scope>NUCLEOTIDE SEQUENCE [LARGE SCALE GENOMIC DNA]</scope>
    <source>
        <strain evidence="1 2">LMA-1147</strain>
    </source>
</reference>
<sequence length="323" mass="36730">MSSPFEFTIPTVDRPFGFYLWDIISFLSIKFANYDPNTFAFAQDTGLPFSTTTPVLLAIVVYYVVIFGGREVMRNFEPKRLNLLFQIHNLFLTILSLTLFLLLVEQLVPILYNHGILYAICDTGSWTQPIVTVYYVNYITKFLELFDTVFLVLKKKPLTFLHTYHHGATALLCYTQLIGHTSVSWVPIVLNLFVHVIMYWYYFLSASGIRVWWKEWVTRTQIIQFVIDLGFVYFAAYTYFTSTYFPWLPNMGSCAGEEFAAVYGCGLLTSYLFLFIAFYIRVYKKSASKAAAKKAAAVAASADVKAKGSSTAVSGGSVKSRKL</sequence>
<name>A0ACB6V2Y9_9ASCO</name>
<dbReference type="EMBL" id="QVQA01000096">
    <property type="protein sequence ID" value="KAF5096242.1"/>
    <property type="molecule type" value="Genomic_DNA"/>
</dbReference>
<protein>
    <submittedName>
        <fullName evidence="1">Uncharacterized protein</fullName>
    </submittedName>
</protein>
<accession>A0ACB6V2Y9</accession>
<dbReference type="Proteomes" id="UP000744676">
    <property type="component" value="Unassembled WGS sequence"/>
</dbReference>
<organism evidence="1 2">
    <name type="scientific">Geotrichum galactomycetum</name>
    <dbReference type="NCBI Taxonomy" id="27317"/>
    <lineage>
        <taxon>Eukaryota</taxon>
        <taxon>Fungi</taxon>
        <taxon>Dikarya</taxon>
        <taxon>Ascomycota</taxon>
        <taxon>Saccharomycotina</taxon>
        <taxon>Dipodascomycetes</taxon>
        <taxon>Dipodascales</taxon>
        <taxon>Dipodascaceae</taxon>
        <taxon>Geotrichum</taxon>
    </lineage>
</organism>
<gene>
    <name evidence="1" type="ORF">D0Z00_002852</name>
</gene>
<evidence type="ECO:0000313" key="2">
    <source>
        <dbReference type="Proteomes" id="UP000744676"/>
    </source>
</evidence>
<proteinExistence type="predicted"/>
<keyword evidence="2" id="KW-1185">Reference proteome</keyword>
<evidence type="ECO:0000313" key="1">
    <source>
        <dbReference type="EMBL" id="KAF5096242.1"/>
    </source>
</evidence>